<dbReference type="PANTHER" id="PTHR36400:SF1">
    <property type="entry name" value="RIBOSOMAL PROTEIN L35"/>
    <property type="match status" value="1"/>
</dbReference>
<keyword evidence="6" id="KW-0732">Signal</keyword>
<feature type="region of interest" description="Disordered" evidence="5">
    <location>
        <begin position="136"/>
        <end position="158"/>
    </location>
</feature>
<name>A0ABP0TYB8_9BRYO</name>
<sequence>MACRQLPRLLLLRPLLLGRSQFPLLKSSFVASNMVHPGLVMKNPSGVGPSLPPGRMGFSSIMSVYPWSSKLLLTRTQLETPSHLQQECTRVAPSILQFQQRQAFATKLKKTKIKAYSSYKKRFRALANGLYKRWRSGKRHNAHSKTNKQKRQLRRPSVAPHALATVMKKLNFLG</sequence>
<reference evidence="7" key="1">
    <citation type="submission" date="2024-02" db="EMBL/GenBank/DDBJ databases">
        <authorList>
            <consortium name="ELIXIR-Norway"/>
            <consortium name="Elixir Norway"/>
        </authorList>
    </citation>
    <scope>NUCLEOTIDE SEQUENCE</scope>
</reference>
<feature type="compositionally biased region" description="Basic residues" evidence="5">
    <location>
        <begin position="136"/>
        <end position="154"/>
    </location>
</feature>
<keyword evidence="8" id="KW-1185">Reference proteome</keyword>
<evidence type="ECO:0000256" key="4">
    <source>
        <dbReference type="RuleBase" id="RU000568"/>
    </source>
</evidence>
<keyword evidence="2 4" id="KW-0689">Ribosomal protein</keyword>
<feature type="chain" id="PRO_5046812068" description="50S ribosomal protein L35" evidence="6">
    <location>
        <begin position="19"/>
        <end position="174"/>
    </location>
</feature>
<dbReference type="Pfam" id="PF01632">
    <property type="entry name" value="Ribosomal_L35p"/>
    <property type="match status" value="1"/>
</dbReference>
<evidence type="ECO:0000256" key="3">
    <source>
        <dbReference type="ARBA" id="ARBA00023274"/>
    </source>
</evidence>
<evidence type="ECO:0000256" key="1">
    <source>
        <dbReference type="ARBA" id="ARBA00006598"/>
    </source>
</evidence>
<evidence type="ECO:0000313" key="7">
    <source>
        <dbReference type="EMBL" id="CAK9207801.1"/>
    </source>
</evidence>
<evidence type="ECO:0000313" key="8">
    <source>
        <dbReference type="Proteomes" id="UP001497512"/>
    </source>
</evidence>
<protein>
    <recommendedName>
        <fullName evidence="4">50S ribosomal protein L35</fullName>
    </recommendedName>
</protein>
<dbReference type="PANTHER" id="PTHR36400">
    <property type="entry name" value="RIBOSOMAL PROTEIN L35"/>
    <property type="match status" value="1"/>
</dbReference>
<accession>A0ABP0TYB8</accession>
<gene>
    <name evidence="7" type="ORF">CSSPTR1EN2_LOCUS8988</name>
</gene>
<dbReference type="Proteomes" id="UP001497512">
    <property type="component" value="Chromosome 16"/>
</dbReference>
<organism evidence="7 8">
    <name type="scientific">Sphagnum troendelagicum</name>
    <dbReference type="NCBI Taxonomy" id="128251"/>
    <lineage>
        <taxon>Eukaryota</taxon>
        <taxon>Viridiplantae</taxon>
        <taxon>Streptophyta</taxon>
        <taxon>Embryophyta</taxon>
        <taxon>Bryophyta</taxon>
        <taxon>Sphagnophytina</taxon>
        <taxon>Sphagnopsida</taxon>
        <taxon>Sphagnales</taxon>
        <taxon>Sphagnaceae</taxon>
        <taxon>Sphagnum</taxon>
    </lineage>
</organism>
<dbReference type="InterPro" id="IPR001706">
    <property type="entry name" value="Ribosomal_bL35"/>
</dbReference>
<dbReference type="Gene3D" id="4.10.410.60">
    <property type="match status" value="1"/>
</dbReference>
<evidence type="ECO:0000256" key="5">
    <source>
        <dbReference type="SAM" id="MobiDB-lite"/>
    </source>
</evidence>
<evidence type="ECO:0000256" key="6">
    <source>
        <dbReference type="SAM" id="SignalP"/>
    </source>
</evidence>
<dbReference type="EMBL" id="OZ019908">
    <property type="protein sequence ID" value="CAK9207801.1"/>
    <property type="molecule type" value="Genomic_DNA"/>
</dbReference>
<dbReference type="SUPFAM" id="SSF143034">
    <property type="entry name" value="L35p-like"/>
    <property type="match status" value="1"/>
</dbReference>
<feature type="signal peptide" evidence="6">
    <location>
        <begin position="1"/>
        <end position="18"/>
    </location>
</feature>
<dbReference type="PRINTS" id="PR00064">
    <property type="entry name" value="RIBOSOMALL35"/>
</dbReference>
<keyword evidence="3 4" id="KW-0687">Ribonucleoprotein</keyword>
<proteinExistence type="inferred from homology"/>
<comment type="similarity">
    <text evidence="1 4">Belongs to the bacterial ribosomal protein bL35 family.</text>
</comment>
<evidence type="ECO:0000256" key="2">
    <source>
        <dbReference type="ARBA" id="ARBA00022980"/>
    </source>
</evidence>
<dbReference type="InterPro" id="IPR037229">
    <property type="entry name" value="Ribosomal_bL35_sf"/>
</dbReference>
<dbReference type="InterPro" id="IPR021137">
    <property type="entry name" value="Ribosomal_bL35-like"/>
</dbReference>